<dbReference type="InterPro" id="IPR036890">
    <property type="entry name" value="HATPase_C_sf"/>
</dbReference>
<organism evidence="14 15">
    <name type="scientific">Nonomuraea soli</name>
    <dbReference type="NCBI Taxonomy" id="1032476"/>
    <lineage>
        <taxon>Bacteria</taxon>
        <taxon>Bacillati</taxon>
        <taxon>Actinomycetota</taxon>
        <taxon>Actinomycetes</taxon>
        <taxon>Streptosporangiales</taxon>
        <taxon>Streptosporangiaceae</taxon>
        <taxon>Nonomuraea</taxon>
    </lineage>
</organism>
<dbReference type="Pfam" id="PF00512">
    <property type="entry name" value="HisKA"/>
    <property type="match status" value="1"/>
</dbReference>
<keyword evidence="10 11" id="KW-0472">Membrane</keyword>
<keyword evidence="6 11" id="KW-0812">Transmembrane</keyword>
<evidence type="ECO:0000259" key="13">
    <source>
        <dbReference type="PROSITE" id="PS50885"/>
    </source>
</evidence>
<reference evidence="14 15" key="1">
    <citation type="submission" date="2020-07" db="EMBL/GenBank/DDBJ databases">
        <title>Genomic Encyclopedia of Type Strains, Phase IV (KMG-IV): sequencing the most valuable type-strain genomes for metagenomic binning, comparative biology and taxonomic classification.</title>
        <authorList>
            <person name="Goeker M."/>
        </authorList>
    </citation>
    <scope>NUCLEOTIDE SEQUENCE [LARGE SCALE GENOMIC DNA]</scope>
    <source>
        <strain evidence="14 15">DSM 45533</strain>
    </source>
</reference>
<keyword evidence="8 11" id="KW-1133">Transmembrane helix</keyword>
<comment type="catalytic activity">
    <reaction evidence="1">
        <text>ATP + protein L-histidine = ADP + protein N-phospho-L-histidine.</text>
        <dbReference type="EC" id="2.7.13.3"/>
    </reaction>
</comment>
<evidence type="ECO:0000256" key="9">
    <source>
        <dbReference type="ARBA" id="ARBA00023012"/>
    </source>
</evidence>
<dbReference type="CDD" id="cd00082">
    <property type="entry name" value="HisKA"/>
    <property type="match status" value="1"/>
</dbReference>
<dbReference type="SUPFAM" id="SSF55874">
    <property type="entry name" value="ATPase domain of HSP90 chaperone/DNA topoisomerase II/histidine kinase"/>
    <property type="match status" value="1"/>
</dbReference>
<keyword evidence="7 14" id="KW-0418">Kinase</keyword>
<dbReference type="Gene3D" id="1.10.287.130">
    <property type="match status" value="1"/>
</dbReference>
<keyword evidence="15" id="KW-1185">Reference proteome</keyword>
<feature type="transmembrane region" description="Helical" evidence="11">
    <location>
        <begin position="12"/>
        <end position="36"/>
    </location>
</feature>
<dbReference type="SMART" id="SM00387">
    <property type="entry name" value="HATPase_c"/>
    <property type="match status" value="1"/>
</dbReference>
<dbReference type="InterPro" id="IPR003660">
    <property type="entry name" value="HAMP_dom"/>
</dbReference>
<dbReference type="GO" id="GO:0000155">
    <property type="term" value="F:phosphorelay sensor kinase activity"/>
    <property type="evidence" value="ECO:0007669"/>
    <property type="project" value="InterPro"/>
</dbReference>
<keyword evidence="5" id="KW-0808">Transferase</keyword>
<feature type="transmembrane region" description="Helical" evidence="11">
    <location>
        <begin position="149"/>
        <end position="172"/>
    </location>
</feature>
<evidence type="ECO:0000256" key="1">
    <source>
        <dbReference type="ARBA" id="ARBA00000085"/>
    </source>
</evidence>
<dbReference type="SMART" id="SM00304">
    <property type="entry name" value="HAMP"/>
    <property type="match status" value="1"/>
</dbReference>
<evidence type="ECO:0000256" key="11">
    <source>
        <dbReference type="SAM" id="Phobius"/>
    </source>
</evidence>
<evidence type="ECO:0000256" key="6">
    <source>
        <dbReference type="ARBA" id="ARBA00022692"/>
    </source>
</evidence>
<evidence type="ECO:0000313" key="15">
    <source>
        <dbReference type="Proteomes" id="UP000530928"/>
    </source>
</evidence>
<dbReference type="RefSeq" id="WP_312894692.1">
    <property type="nucleotide sequence ID" value="NZ_BAABAM010000004.1"/>
</dbReference>
<evidence type="ECO:0000313" key="14">
    <source>
        <dbReference type="EMBL" id="MBA2894353.1"/>
    </source>
</evidence>
<dbReference type="EMBL" id="JACDUR010000006">
    <property type="protein sequence ID" value="MBA2894353.1"/>
    <property type="molecule type" value="Genomic_DNA"/>
</dbReference>
<dbReference type="CDD" id="cd00075">
    <property type="entry name" value="HATPase"/>
    <property type="match status" value="1"/>
</dbReference>
<comment type="subcellular location">
    <subcellularLocation>
        <location evidence="2">Cell membrane</location>
    </subcellularLocation>
</comment>
<dbReference type="PRINTS" id="PR00344">
    <property type="entry name" value="BCTRLSENSOR"/>
</dbReference>
<evidence type="ECO:0000256" key="10">
    <source>
        <dbReference type="ARBA" id="ARBA00023136"/>
    </source>
</evidence>
<evidence type="ECO:0000256" key="7">
    <source>
        <dbReference type="ARBA" id="ARBA00022777"/>
    </source>
</evidence>
<dbReference type="Pfam" id="PF02518">
    <property type="entry name" value="HATPase_c"/>
    <property type="match status" value="1"/>
</dbReference>
<comment type="caution">
    <text evidence="14">The sequence shown here is derived from an EMBL/GenBank/DDBJ whole genome shotgun (WGS) entry which is preliminary data.</text>
</comment>
<keyword evidence="9" id="KW-0902">Two-component regulatory system</keyword>
<dbReference type="InterPro" id="IPR003661">
    <property type="entry name" value="HisK_dim/P_dom"/>
</dbReference>
<dbReference type="Pfam" id="PF00672">
    <property type="entry name" value="HAMP"/>
    <property type="match status" value="1"/>
</dbReference>
<dbReference type="GO" id="GO:0005886">
    <property type="term" value="C:plasma membrane"/>
    <property type="evidence" value="ECO:0007669"/>
    <property type="project" value="UniProtKB-SubCell"/>
</dbReference>
<dbReference type="InterPro" id="IPR003594">
    <property type="entry name" value="HATPase_dom"/>
</dbReference>
<dbReference type="PANTHER" id="PTHR45436">
    <property type="entry name" value="SENSOR HISTIDINE KINASE YKOH"/>
    <property type="match status" value="1"/>
</dbReference>
<dbReference type="Gene3D" id="3.30.565.10">
    <property type="entry name" value="Histidine kinase-like ATPase, C-terminal domain"/>
    <property type="match status" value="1"/>
</dbReference>
<gene>
    <name evidence="14" type="ORF">HNR30_005725</name>
</gene>
<evidence type="ECO:0000256" key="2">
    <source>
        <dbReference type="ARBA" id="ARBA00004236"/>
    </source>
</evidence>
<accession>A0A7W0HSR2</accession>
<sequence length="447" mass="47938">MITRFAGSVRARLTLIASVVMALICLVLNTLVLYGVHTAADDYRTNQVISAALRIVHQIKRGTLPAELNTDVDGAQVLNATGQVVSASATLTGKAPITDVVPDADNASRTEVICGVADFDGDCMVIASFRVYEDDGDWIVYTASGAIPWYVHGWVIAGLTALSLGMIALTAYGTSRTVAKTLAPVDAIRSKLADITATDLGQRVPVPAAKDEIHALAETANSTLDRLEAAVEQQRRFASDASHDLRSPITAMRTQVEEAMLHPDDTDWEQTGRALMASIDRLQAIVTDLLTLARLDAGAPSQVESIDLGSLAAEEMSRRPNGKEVKLDLMPEVVVDGDRLRLVRLLTNLVDNAQRHASSLIEISVRAEGRLAVVEVADDGAGIEPEQREIVFRRFTRLDASRNVDAGGTGLGLPIAREIAKAHGGSLTIEDSARGARFVLRLPLREA</sequence>
<evidence type="ECO:0000256" key="8">
    <source>
        <dbReference type="ARBA" id="ARBA00022989"/>
    </source>
</evidence>
<protein>
    <recommendedName>
        <fullName evidence="3">histidine kinase</fullName>
        <ecNumber evidence="3">2.7.13.3</ecNumber>
    </recommendedName>
</protein>
<dbReference type="InterPro" id="IPR036097">
    <property type="entry name" value="HisK_dim/P_sf"/>
</dbReference>
<dbReference type="AlphaFoldDB" id="A0A7W0HSR2"/>
<dbReference type="SMART" id="SM00388">
    <property type="entry name" value="HisKA"/>
    <property type="match status" value="1"/>
</dbReference>
<dbReference type="SUPFAM" id="SSF47384">
    <property type="entry name" value="Homodimeric domain of signal transducing histidine kinase"/>
    <property type="match status" value="1"/>
</dbReference>
<evidence type="ECO:0000256" key="3">
    <source>
        <dbReference type="ARBA" id="ARBA00012438"/>
    </source>
</evidence>
<proteinExistence type="predicted"/>
<dbReference type="InterPro" id="IPR004358">
    <property type="entry name" value="Sig_transdc_His_kin-like_C"/>
</dbReference>
<feature type="domain" description="HAMP" evidence="13">
    <location>
        <begin position="179"/>
        <end position="232"/>
    </location>
</feature>
<dbReference type="EC" id="2.7.13.3" evidence="3"/>
<name>A0A7W0HSR2_9ACTN</name>
<evidence type="ECO:0000256" key="5">
    <source>
        <dbReference type="ARBA" id="ARBA00022679"/>
    </source>
</evidence>
<dbReference type="PANTHER" id="PTHR45436:SF5">
    <property type="entry name" value="SENSOR HISTIDINE KINASE TRCS"/>
    <property type="match status" value="1"/>
</dbReference>
<dbReference type="InterPro" id="IPR005467">
    <property type="entry name" value="His_kinase_dom"/>
</dbReference>
<dbReference type="Proteomes" id="UP000530928">
    <property type="component" value="Unassembled WGS sequence"/>
</dbReference>
<dbReference type="InterPro" id="IPR050428">
    <property type="entry name" value="TCS_sensor_his_kinase"/>
</dbReference>
<dbReference type="PROSITE" id="PS50885">
    <property type="entry name" value="HAMP"/>
    <property type="match status" value="1"/>
</dbReference>
<dbReference type="PROSITE" id="PS50109">
    <property type="entry name" value="HIS_KIN"/>
    <property type="match status" value="1"/>
</dbReference>
<feature type="domain" description="Histidine kinase" evidence="12">
    <location>
        <begin position="240"/>
        <end position="446"/>
    </location>
</feature>
<evidence type="ECO:0000259" key="12">
    <source>
        <dbReference type="PROSITE" id="PS50109"/>
    </source>
</evidence>
<keyword evidence="4" id="KW-0597">Phosphoprotein</keyword>
<evidence type="ECO:0000256" key="4">
    <source>
        <dbReference type="ARBA" id="ARBA00022553"/>
    </source>
</evidence>